<evidence type="ECO:0000256" key="2">
    <source>
        <dbReference type="ARBA" id="ARBA00022771"/>
    </source>
</evidence>
<dbReference type="SMART" id="SM00360">
    <property type="entry name" value="RRM"/>
    <property type="match status" value="2"/>
</dbReference>
<evidence type="ECO:0000256" key="3">
    <source>
        <dbReference type="ARBA" id="ARBA00022833"/>
    </source>
</evidence>
<feature type="region of interest" description="Disordered" evidence="8">
    <location>
        <begin position="475"/>
        <end position="523"/>
    </location>
</feature>
<feature type="region of interest" description="Disordered" evidence="8">
    <location>
        <begin position="358"/>
        <end position="391"/>
    </location>
</feature>
<dbReference type="SUPFAM" id="SSF90229">
    <property type="entry name" value="CCCH zinc finger"/>
    <property type="match status" value="1"/>
</dbReference>
<protein>
    <submittedName>
        <fullName evidence="12">C3H1-type domain-containing protein</fullName>
    </submittedName>
</protein>
<evidence type="ECO:0000313" key="11">
    <source>
        <dbReference type="Proteomes" id="UP000887575"/>
    </source>
</evidence>
<dbReference type="AlphaFoldDB" id="A0AAF3F437"/>
<feature type="zinc finger region" description="C3H1-type" evidence="7">
    <location>
        <begin position="233"/>
        <end position="261"/>
    </location>
</feature>
<comment type="function">
    <text evidence="5">May be involved in the turnover of nuclear polyadenylated (pA+) RNA.</text>
</comment>
<dbReference type="InterPro" id="IPR000571">
    <property type="entry name" value="Znf_CCCH"/>
</dbReference>
<dbReference type="PROSITE" id="PS50102">
    <property type="entry name" value="RRM"/>
    <property type="match status" value="1"/>
</dbReference>
<feature type="region of interest" description="Disordered" evidence="8">
    <location>
        <begin position="85"/>
        <end position="241"/>
    </location>
</feature>
<keyword evidence="4 6" id="KW-0694">RNA-binding</keyword>
<dbReference type="InterPro" id="IPR002483">
    <property type="entry name" value="PWI_dom"/>
</dbReference>
<evidence type="ECO:0000256" key="4">
    <source>
        <dbReference type="ARBA" id="ARBA00022884"/>
    </source>
</evidence>
<sequence length="774" mass="85565">MSSEYVSIEDTDKLNQWLITELGPICEADPAQLSKYVFALIKKPDKTKTQLKEFCNGQLEAFLSTNTKPFVDKLFDVLSDNSYVRPKAKKEPPPAPSSKVEEPKEKLKRGKENEKKNEDEPVEKRKTNSPKREVSPKGGRALRGQNAAASISPPEEQVSSAEKLGSSAETSQKVSQPQRIVRKRISPPPPDEKELRRRRSRSPPRRGGLRRRSPERIVRRRSRSRSADRKDERKKKQRCRDYDEQGFCMRGDACQFDHGPDPVVIDEKGWKSSSKGIITKPPSFPTAPPNFNLPPPGYTPIGAAQPPPPGIVADGGYNPDAPAMSLDFSVPPPSLVMNAGWRPNIQFGMQQQGQMLETGPRADRGYDGPRGRGAWGGRGRGGRGGNRMLPRVRNDVGKSLEVRNIPAELNNILKLNEHFMQFGAIVNLQVHFQGDPGAALVTYSSRGEATNAYKSTNPILNNRFIKVFWHNPPEAANGEPTTANAATGQAGVPVSVGADGEKAAASASQPSETKPASPKKTEVVTRAQAVFRNEKFEEEMKKKVADREARKRDKVQLANLQQMQKKKTELVQKLLTQQKAAFELAKKATSDEPKKKALKLVAKLKKQIDTLRDEQKQATEKIEELQQKRVEEEEAAKKAAEASKAPITADESVESTASQDADKVGKDGKTLIIRGFDSNDNIDELRLTLEIGGLNPASFEVIQLGKDAKALGTYETPEKARQAVITKNIVHEGRRVRFGWPTQSELDQKALPTTEDIVATLGQQSDSETEEPVV</sequence>
<keyword evidence="1 7" id="KW-0479">Metal-binding</keyword>
<evidence type="ECO:0000256" key="7">
    <source>
        <dbReference type="PROSITE-ProRule" id="PRU00723"/>
    </source>
</evidence>
<feature type="region of interest" description="Disordered" evidence="8">
    <location>
        <begin position="633"/>
        <end position="661"/>
    </location>
</feature>
<dbReference type="PROSITE" id="PS50103">
    <property type="entry name" value="ZF_C3H1"/>
    <property type="match status" value="1"/>
</dbReference>
<evidence type="ECO:0000256" key="8">
    <source>
        <dbReference type="SAM" id="MobiDB-lite"/>
    </source>
</evidence>
<feature type="domain" description="RRM" evidence="9">
    <location>
        <begin position="398"/>
        <end position="472"/>
    </location>
</feature>
<dbReference type="InterPro" id="IPR012677">
    <property type="entry name" value="Nucleotide-bd_a/b_plait_sf"/>
</dbReference>
<keyword evidence="2 7" id="KW-0863">Zinc-finger</keyword>
<dbReference type="CDD" id="cd12257">
    <property type="entry name" value="RRM1_RBM26_like"/>
    <property type="match status" value="1"/>
</dbReference>
<dbReference type="PANTHER" id="PTHR14398:SF0">
    <property type="entry name" value="ZINC FINGER PROTEIN SWM"/>
    <property type="match status" value="1"/>
</dbReference>
<dbReference type="InterPro" id="IPR000504">
    <property type="entry name" value="RRM_dom"/>
</dbReference>
<dbReference type="InterPro" id="IPR045137">
    <property type="entry name" value="RBM26/27"/>
</dbReference>
<feature type="domain" description="C3H1-type" evidence="10">
    <location>
        <begin position="233"/>
        <end position="261"/>
    </location>
</feature>
<keyword evidence="11" id="KW-1185">Reference proteome</keyword>
<dbReference type="InterPro" id="IPR035979">
    <property type="entry name" value="RBD_domain_sf"/>
</dbReference>
<evidence type="ECO:0000313" key="12">
    <source>
        <dbReference type="WBParaSite" id="MBELARI_LOCUS21322"/>
    </source>
</evidence>
<accession>A0AAF3F437</accession>
<dbReference type="SUPFAM" id="SSF54928">
    <property type="entry name" value="RNA-binding domain, RBD"/>
    <property type="match status" value="1"/>
</dbReference>
<dbReference type="GO" id="GO:0005634">
    <property type="term" value="C:nucleus"/>
    <property type="evidence" value="ECO:0007669"/>
    <property type="project" value="TreeGrafter"/>
</dbReference>
<evidence type="ECO:0000259" key="10">
    <source>
        <dbReference type="PROSITE" id="PS50103"/>
    </source>
</evidence>
<feature type="compositionally biased region" description="Polar residues" evidence="8">
    <location>
        <begin position="167"/>
        <end position="178"/>
    </location>
</feature>
<dbReference type="WBParaSite" id="MBELARI_LOCUS21322">
    <property type="protein sequence ID" value="MBELARI_LOCUS21322"/>
    <property type="gene ID" value="MBELARI_LOCUS21322"/>
</dbReference>
<evidence type="ECO:0000256" key="6">
    <source>
        <dbReference type="PROSITE-ProRule" id="PRU00176"/>
    </source>
</evidence>
<reference evidence="12" key="1">
    <citation type="submission" date="2024-02" db="UniProtKB">
        <authorList>
            <consortium name="WormBaseParasite"/>
        </authorList>
    </citation>
    <scope>IDENTIFICATION</scope>
</reference>
<evidence type="ECO:0000256" key="1">
    <source>
        <dbReference type="ARBA" id="ARBA00022723"/>
    </source>
</evidence>
<dbReference type="SMART" id="SM00356">
    <property type="entry name" value="ZnF_C3H1"/>
    <property type="match status" value="1"/>
</dbReference>
<dbReference type="Pfam" id="PF01480">
    <property type="entry name" value="PWI"/>
    <property type="match status" value="1"/>
</dbReference>
<dbReference type="GO" id="GO:0003723">
    <property type="term" value="F:RNA binding"/>
    <property type="evidence" value="ECO:0007669"/>
    <property type="project" value="UniProtKB-UniRule"/>
</dbReference>
<evidence type="ECO:0000256" key="5">
    <source>
        <dbReference type="ARBA" id="ARBA00043866"/>
    </source>
</evidence>
<feature type="compositionally biased region" description="Basic and acidic residues" evidence="8">
    <location>
        <begin position="360"/>
        <end position="370"/>
    </location>
</feature>
<organism evidence="11 12">
    <name type="scientific">Mesorhabditis belari</name>
    <dbReference type="NCBI Taxonomy" id="2138241"/>
    <lineage>
        <taxon>Eukaryota</taxon>
        <taxon>Metazoa</taxon>
        <taxon>Ecdysozoa</taxon>
        <taxon>Nematoda</taxon>
        <taxon>Chromadorea</taxon>
        <taxon>Rhabditida</taxon>
        <taxon>Rhabditina</taxon>
        <taxon>Rhabditomorpha</taxon>
        <taxon>Rhabditoidea</taxon>
        <taxon>Rhabditidae</taxon>
        <taxon>Mesorhabditinae</taxon>
        <taxon>Mesorhabditis</taxon>
    </lineage>
</organism>
<dbReference type="Gene3D" id="3.30.70.330">
    <property type="match status" value="1"/>
</dbReference>
<dbReference type="Proteomes" id="UP000887575">
    <property type="component" value="Unassembled WGS sequence"/>
</dbReference>
<dbReference type="GO" id="GO:0008270">
    <property type="term" value="F:zinc ion binding"/>
    <property type="evidence" value="ECO:0007669"/>
    <property type="project" value="UniProtKB-KW"/>
</dbReference>
<dbReference type="Pfam" id="PF00642">
    <property type="entry name" value="zf-CCCH"/>
    <property type="match status" value="1"/>
</dbReference>
<dbReference type="Gene3D" id="4.10.1000.10">
    <property type="entry name" value="Zinc finger, CCCH-type"/>
    <property type="match status" value="1"/>
</dbReference>
<dbReference type="PANTHER" id="PTHR14398">
    <property type="entry name" value="RNA RECOGNITION RRM/RNP DOMAIN"/>
    <property type="match status" value="1"/>
</dbReference>
<feature type="compositionally biased region" description="Basic and acidic residues" evidence="8">
    <location>
        <begin position="99"/>
        <end position="135"/>
    </location>
</feature>
<dbReference type="InterPro" id="IPR036855">
    <property type="entry name" value="Znf_CCCH_sf"/>
</dbReference>
<name>A0AAF3F437_9BILA</name>
<feature type="compositionally biased region" description="Basic residues" evidence="8">
    <location>
        <begin position="196"/>
        <end position="211"/>
    </location>
</feature>
<evidence type="ECO:0000259" key="9">
    <source>
        <dbReference type="PROSITE" id="PS50102"/>
    </source>
</evidence>
<proteinExistence type="predicted"/>
<feature type="compositionally biased region" description="Gly residues" evidence="8">
    <location>
        <begin position="371"/>
        <end position="385"/>
    </location>
</feature>
<dbReference type="FunFam" id="3.30.70.330:FF:000208">
    <property type="entry name" value="RNA-binding protein 27 isoform X2"/>
    <property type="match status" value="1"/>
</dbReference>
<keyword evidence="3 7" id="KW-0862">Zinc</keyword>